<dbReference type="SUPFAM" id="SSF50630">
    <property type="entry name" value="Acid proteases"/>
    <property type="match status" value="1"/>
</dbReference>
<proteinExistence type="predicted"/>
<evidence type="ECO:0000313" key="3">
    <source>
        <dbReference type="Proteomes" id="UP000440578"/>
    </source>
</evidence>
<protein>
    <recommendedName>
        <fullName evidence="4">Peptidase A2 domain-containing protein</fullName>
    </recommendedName>
</protein>
<feature type="region of interest" description="Disordered" evidence="1">
    <location>
        <begin position="1"/>
        <end position="23"/>
    </location>
</feature>
<gene>
    <name evidence="2" type="ORF">FJT64_001610</name>
</gene>
<dbReference type="AlphaFoldDB" id="A0A6A4X2N8"/>
<keyword evidence="3" id="KW-1185">Reference proteome</keyword>
<feature type="compositionally biased region" description="Low complexity" evidence="1">
    <location>
        <begin position="1"/>
        <end position="22"/>
    </location>
</feature>
<evidence type="ECO:0008006" key="4">
    <source>
        <dbReference type="Google" id="ProtNLM"/>
    </source>
</evidence>
<dbReference type="EMBL" id="VIIS01000081">
    <property type="protein sequence ID" value="KAF0313567.1"/>
    <property type="molecule type" value="Genomic_DNA"/>
</dbReference>
<dbReference type="InterPro" id="IPR021109">
    <property type="entry name" value="Peptidase_aspartic_dom_sf"/>
</dbReference>
<evidence type="ECO:0000256" key="1">
    <source>
        <dbReference type="SAM" id="MobiDB-lite"/>
    </source>
</evidence>
<reference evidence="2 3" key="1">
    <citation type="submission" date="2019-07" db="EMBL/GenBank/DDBJ databases">
        <title>Draft genome assembly of a fouling barnacle, Amphibalanus amphitrite (Darwin, 1854): The first reference genome for Thecostraca.</title>
        <authorList>
            <person name="Kim W."/>
        </authorList>
    </citation>
    <scope>NUCLEOTIDE SEQUENCE [LARGE SCALE GENOMIC DNA]</scope>
    <source>
        <strain evidence="2">SNU_AA5</strain>
        <tissue evidence="2">Soma without cirri and trophi</tissue>
    </source>
</reference>
<name>A0A6A4X2N8_AMPAM</name>
<dbReference type="OrthoDB" id="10069580at2759"/>
<evidence type="ECO:0000313" key="2">
    <source>
        <dbReference type="EMBL" id="KAF0313567.1"/>
    </source>
</evidence>
<comment type="caution">
    <text evidence="2">The sequence shown here is derived from an EMBL/GenBank/DDBJ whole genome shotgun (WGS) entry which is preliminary data.</text>
</comment>
<dbReference type="Proteomes" id="UP000440578">
    <property type="component" value="Unassembled WGS sequence"/>
</dbReference>
<organism evidence="2 3">
    <name type="scientific">Amphibalanus amphitrite</name>
    <name type="common">Striped barnacle</name>
    <name type="synonym">Balanus amphitrite</name>
    <dbReference type="NCBI Taxonomy" id="1232801"/>
    <lineage>
        <taxon>Eukaryota</taxon>
        <taxon>Metazoa</taxon>
        <taxon>Ecdysozoa</taxon>
        <taxon>Arthropoda</taxon>
        <taxon>Crustacea</taxon>
        <taxon>Multicrustacea</taxon>
        <taxon>Cirripedia</taxon>
        <taxon>Thoracica</taxon>
        <taxon>Thoracicalcarea</taxon>
        <taxon>Balanomorpha</taxon>
        <taxon>Balanoidea</taxon>
        <taxon>Balanidae</taxon>
        <taxon>Amphibalaninae</taxon>
        <taxon>Amphibalanus</taxon>
    </lineage>
</organism>
<accession>A0A6A4X2N8</accession>
<sequence length="265" mass="28366">MAQESAAASAAELSSTLAAESADGVSRSIYVRQLEEGDSGAVATTETRSGGEDPPGESVALVDSEVYALFNLRPEAGKRRPPLLVDLALDGRPVKMEVDTGAAVSVCSAAGFRRLWPDHGPDLLPCSVHLKTYSEEALSVLGQVLVDVDYAGRVVRLPLVVVDGAGPLLLGRNWLDHIRLDWPAICRVQEQARVDGILEEFPEVFQDGLGYKVLQRREPEQLAILFVANSAIPARDNPGKLTSSIFPVRGWKRASGGSAIALQLC</sequence>
<dbReference type="Gene3D" id="2.40.70.10">
    <property type="entry name" value="Acid Proteases"/>
    <property type="match status" value="1"/>
</dbReference>
<feature type="region of interest" description="Disordered" evidence="1">
    <location>
        <begin position="36"/>
        <end position="57"/>
    </location>
</feature>